<sequence>MQQHNATQHRGSQALFGSEHPGRGHRRRSQAMQRGSGKVGPHEQAPGMLKLTGFLLRCASASECSLKHDSSSVSVLPAAAAARRRMRSWLFELRPVPARQLPEQRAAFGCLLRGNLSAAVRSTAGLLSLFHFDAIRAKLVEDWFGSHILECHNSEGSSGGCAVTSVDRVEGLALLLAGTDWLQSAAEVPAPSAHAIHMWVMSTCTSCTIAGLLGGGTLYVDGSGYLAAKSPSGTAWQPAAGPLLNDGNFHFVAFSLGASHGEVLLADGTVLAQRSFQDAQSAGWSSPTPVKVMFGKSQTEAALGNYSGEIDVAAVFTTELSLKELRHHMLAGSWRGPGLTFAERYLTAACRALEKVTFEAGRADPGLAVLAASR</sequence>
<protein>
    <submittedName>
        <fullName evidence="2">Uncharacterized protein</fullName>
    </submittedName>
</protein>
<dbReference type="InterPro" id="IPR013320">
    <property type="entry name" value="ConA-like_dom_sf"/>
</dbReference>
<comment type="caution">
    <text evidence="2">The sequence shown here is derived from an EMBL/GenBank/DDBJ whole genome shotgun (WGS) entry which is preliminary data.</text>
</comment>
<evidence type="ECO:0000313" key="2">
    <source>
        <dbReference type="EMBL" id="CAE7325382.1"/>
    </source>
</evidence>
<feature type="compositionally biased region" description="Polar residues" evidence="1">
    <location>
        <begin position="1"/>
        <end position="11"/>
    </location>
</feature>
<dbReference type="EMBL" id="CAJNJA010013616">
    <property type="protein sequence ID" value="CAE7325382.1"/>
    <property type="molecule type" value="Genomic_DNA"/>
</dbReference>
<dbReference type="Gene3D" id="2.60.120.200">
    <property type="match status" value="1"/>
</dbReference>
<reference evidence="2" key="1">
    <citation type="submission" date="2021-02" db="EMBL/GenBank/DDBJ databases">
        <authorList>
            <person name="Dougan E. K."/>
            <person name="Rhodes N."/>
            <person name="Thang M."/>
            <person name="Chan C."/>
        </authorList>
    </citation>
    <scope>NUCLEOTIDE SEQUENCE</scope>
</reference>
<evidence type="ECO:0000313" key="3">
    <source>
        <dbReference type="Proteomes" id="UP000601435"/>
    </source>
</evidence>
<organism evidence="2 3">
    <name type="scientific">Symbiodinium necroappetens</name>
    <dbReference type="NCBI Taxonomy" id="1628268"/>
    <lineage>
        <taxon>Eukaryota</taxon>
        <taxon>Sar</taxon>
        <taxon>Alveolata</taxon>
        <taxon>Dinophyceae</taxon>
        <taxon>Suessiales</taxon>
        <taxon>Symbiodiniaceae</taxon>
        <taxon>Symbiodinium</taxon>
    </lineage>
</organism>
<dbReference type="OrthoDB" id="10321650at2759"/>
<dbReference type="SUPFAM" id="SSF49899">
    <property type="entry name" value="Concanavalin A-like lectins/glucanases"/>
    <property type="match status" value="1"/>
</dbReference>
<gene>
    <name evidence="2" type="ORF">SNEC2469_LOCUS8197</name>
</gene>
<dbReference type="Proteomes" id="UP000601435">
    <property type="component" value="Unassembled WGS sequence"/>
</dbReference>
<keyword evidence="3" id="KW-1185">Reference proteome</keyword>
<name>A0A812NW30_9DINO</name>
<proteinExistence type="predicted"/>
<feature type="region of interest" description="Disordered" evidence="1">
    <location>
        <begin position="1"/>
        <end position="45"/>
    </location>
</feature>
<accession>A0A812NW30</accession>
<evidence type="ECO:0000256" key="1">
    <source>
        <dbReference type="SAM" id="MobiDB-lite"/>
    </source>
</evidence>
<dbReference type="AlphaFoldDB" id="A0A812NW30"/>